<dbReference type="PROSITE" id="PS50820">
    <property type="entry name" value="LCCL"/>
    <property type="match status" value="1"/>
</dbReference>
<accession>A0AAJ0BJW9</accession>
<dbReference type="Pfam" id="PF03815">
    <property type="entry name" value="LCCL"/>
    <property type="match status" value="1"/>
</dbReference>
<keyword evidence="5" id="KW-1185">Reference proteome</keyword>
<dbReference type="Proteomes" id="UP001239445">
    <property type="component" value="Unassembled WGS sequence"/>
</dbReference>
<comment type="caution">
    <text evidence="4">The sequence shown here is derived from an EMBL/GenBank/DDBJ whole genome shotgun (WGS) entry which is preliminary data.</text>
</comment>
<feature type="compositionally biased region" description="Acidic residues" evidence="1">
    <location>
        <begin position="7"/>
        <end position="27"/>
    </location>
</feature>
<gene>
    <name evidence="4" type="ORF">QBC47DRAFT_451643</name>
</gene>
<feature type="transmembrane region" description="Helical" evidence="2">
    <location>
        <begin position="262"/>
        <end position="279"/>
    </location>
</feature>
<feature type="transmembrane region" description="Helical" evidence="2">
    <location>
        <begin position="91"/>
        <end position="109"/>
    </location>
</feature>
<organism evidence="4 5">
    <name type="scientific">Echria macrotheca</name>
    <dbReference type="NCBI Taxonomy" id="438768"/>
    <lineage>
        <taxon>Eukaryota</taxon>
        <taxon>Fungi</taxon>
        <taxon>Dikarya</taxon>
        <taxon>Ascomycota</taxon>
        <taxon>Pezizomycotina</taxon>
        <taxon>Sordariomycetes</taxon>
        <taxon>Sordariomycetidae</taxon>
        <taxon>Sordariales</taxon>
        <taxon>Schizotheciaceae</taxon>
        <taxon>Echria</taxon>
    </lineage>
</organism>
<dbReference type="InterPro" id="IPR036609">
    <property type="entry name" value="LCCL_sf"/>
</dbReference>
<evidence type="ECO:0000259" key="3">
    <source>
        <dbReference type="PROSITE" id="PS50820"/>
    </source>
</evidence>
<sequence>MTSLPSDADEEAQLLSGEEFDQFELDEISQRSPSNRASHEPLERDVPPLHWDDQPHQSRKTLKIKPLFPSVQESPIRLLDRVIPSGWERNVGLVIFLAIWTAVFALLLAREKGAVTNSEGNPVRQLVCNDSLWLPRNDCGLDGLQCRPFLNTSFSFRCPAKCAHTPEPTQHYVGPLNITSQTPVIGGPIYRGDSYICSAAIHAGVVDNSNGGLGVVKLVGHYYGYFSSHQHGVESFAFDSHFPLSFSVSNDTTIRSSNHLRGLLLAVSLFCSITLSMFTTSPLTLFLTTFVAIFAHVALITEAPAVTGLSDTILPQLVSLCAERLLPSLSCAALIYLVCVRSALVDLRAQVEKTMYWLGMAWIGALVGPKLPELSGDSRAAMWLLYFGGILLALGFLCTVTLLPRISPYSPGQLRFAIWGYSALFVALAGLKLGLPFWNMELRIPGYLIALALLPMTGTQTRLSLIVQGLLLGLFLRHVASLGLESIIRPAPLRFSEWPLPEVVPPLIYTPESGNWTISFKWAALSTEQVTEQAVSGISVLVNDVERYRSCWADRGRPETFDYSVDYEDAEVFTWIKTRGGGVGKTPEYFRFGFAGPAGRTVEYTEAGTWFANGSWSQGAGYY</sequence>
<dbReference type="PANTHER" id="PTHR31331">
    <property type="entry name" value="LCCL DOMAIN PROTEIN (AFU_ORTHOLOGUE AFUA_5G08630)"/>
    <property type="match status" value="1"/>
</dbReference>
<feature type="domain" description="LCCL" evidence="3">
    <location>
        <begin position="139"/>
        <end position="235"/>
    </location>
</feature>
<keyword evidence="2" id="KW-0812">Transmembrane</keyword>
<dbReference type="SMART" id="SM00603">
    <property type="entry name" value="LCCL"/>
    <property type="match status" value="1"/>
</dbReference>
<feature type="transmembrane region" description="Helical" evidence="2">
    <location>
        <begin position="416"/>
        <end position="435"/>
    </location>
</feature>
<reference evidence="4" key="1">
    <citation type="submission" date="2023-06" db="EMBL/GenBank/DDBJ databases">
        <title>Genome-scale phylogeny and comparative genomics of the fungal order Sordariales.</title>
        <authorList>
            <consortium name="Lawrence Berkeley National Laboratory"/>
            <person name="Hensen N."/>
            <person name="Bonometti L."/>
            <person name="Westerberg I."/>
            <person name="Brannstrom I.O."/>
            <person name="Guillou S."/>
            <person name="Cros-Aarteil S."/>
            <person name="Calhoun S."/>
            <person name="Haridas S."/>
            <person name="Kuo A."/>
            <person name="Mondo S."/>
            <person name="Pangilinan J."/>
            <person name="Riley R."/>
            <person name="Labutti K."/>
            <person name="Andreopoulos B."/>
            <person name="Lipzen A."/>
            <person name="Chen C."/>
            <person name="Yanf M."/>
            <person name="Daum C."/>
            <person name="Ng V."/>
            <person name="Clum A."/>
            <person name="Steindorff A."/>
            <person name="Ohm R."/>
            <person name="Martin F."/>
            <person name="Silar P."/>
            <person name="Natvig D."/>
            <person name="Lalanne C."/>
            <person name="Gautier V."/>
            <person name="Ament-Velasquez S.L."/>
            <person name="Kruys A."/>
            <person name="Hutchinson M.I."/>
            <person name="Powell A.J."/>
            <person name="Barry K."/>
            <person name="Miller A.N."/>
            <person name="Grigoriev I.V."/>
            <person name="Debuchy R."/>
            <person name="Gladieux P."/>
            <person name="Thoren M.H."/>
            <person name="Johannesson H."/>
        </authorList>
    </citation>
    <scope>NUCLEOTIDE SEQUENCE</scope>
    <source>
        <strain evidence="4">PSN4</strain>
    </source>
</reference>
<protein>
    <recommendedName>
        <fullName evidence="3">LCCL domain-containing protein</fullName>
    </recommendedName>
</protein>
<dbReference type="InterPro" id="IPR004043">
    <property type="entry name" value="LCCL"/>
</dbReference>
<keyword evidence="2" id="KW-1133">Transmembrane helix</keyword>
<dbReference type="InterPro" id="IPR051957">
    <property type="entry name" value="CRISP-LCCL_domain"/>
</dbReference>
<feature type="region of interest" description="Disordered" evidence="1">
    <location>
        <begin position="1"/>
        <end position="55"/>
    </location>
</feature>
<evidence type="ECO:0000313" key="5">
    <source>
        <dbReference type="Proteomes" id="UP001239445"/>
    </source>
</evidence>
<dbReference type="PANTHER" id="PTHR31331:SF8">
    <property type="entry name" value="LCCL DOMAIN PROTEIN (AFU_ORTHOLOGUE AFUA_5G02970)"/>
    <property type="match status" value="1"/>
</dbReference>
<feature type="transmembrane region" description="Helical" evidence="2">
    <location>
        <begin position="383"/>
        <end position="404"/>
    </location>
</feature>
<evidence type="ECO:0000256" key="2">
    <source>
        <dbReference type="SAM" id="Phobius"/>
    </source>
</evidence>
<evidence type="ECO:0000256" key="1">
    <source>
        <dbReference type="SAM" id="MobiDB-lite"/>
    </source>
</evidence>
<feature type="compositionally biased region" description="Basic and acidic residues" evidence="1">
    <location>
        <begin position="37"/>
        <end position="55"/>
    </location>
</feature>
<keyword evidence="2" id="KW-0472">Membrane</keyword>
<proteinExistence type="predicted"/>
<dbReference type="EMBL" id="MU839831">
    <property type="protein sequence ID" value="KAK1757251.1"/>
    <property type="molecule type" value="Genomic_DNA"/>
</dbReference>
<dbReference type="SUPFAM" id="SSF69848">
    <property type="entry name" value="LCCL domain"/>
    <property type="match status" value="1"/>
</dbReference>
<evidence type="ECO:0000313" key="4">
    <source>
        <dbReference type="EMBL" id="KAK1757251.1"/>
    </source>
</evidence>
<dbReference type="AlphaFoldDB" id="A0AAJ0BJW9"/>
<name>A0AAJ0BJW9_9PEZI</name>
<dbReference type="Gene3D" id="2.170.130.20">
    <property type="entry name" value="LCCL-like domain"/>
    <property type="match status" value="1"/>
</dbReference>